<keyword evidence="4" id="KW-1185">Reference proteome</keyword>
<feature type="region of interest" description="Disordered" evidence="2">
    <location>
        <begin position="1"/>
        <end position="34"/>
    </location>
</feature>
<dbReference type="OrthoDB" id="10250120at2759"/>
<evidence type="ECO:0000313" key="3">
    <source>
        <dbReference type="EMBL" id="OQV13465.1"/>
    </source>
</evidence>
<proteinExistence type="inferred from homology"/>
<evidence type="ECO:0000313" key="4">
    <source>
        <dbReference type="Proteomes" id="UP000192578"/>
    </source>
</evidence>
<dbReference type="PANTHER" id="PTHR22761:SF96">
    <property type="entry name" value="BCDNA.GH08385"/>
    <property type="match status" value="1"/>
</dbReference>
<dbReference type="GO" id="GO:0009898">
    <property type="term" value="C:cytoplasmic side of plasma membrane"/>
    <property type="evidence" value="ECO:0007669"/>
    <property type="project" value="TreeGrafter"/>
</dbReference>
<reference evidence="4" key="1">
    <citation type="submission" date="2017-01" db="EMBL/GenBank/DDBJ databases">
        <title>Comparative genomics of anhydrobiosis in the tardigrade Hypsibius dujardini.</title>
        <authorList>
            <person name="Yoshida Y."/>
            <person name="Koutsovoulos G."/>
            <person name="Laetsch D."/>
            <person name="Stevens L."/>
            <person name="Kumar S."/>
            <person name="Horikawa D."/>
            <person name="Ishino K."/>
            <person name="Komine S."/>
            <person name="Tomita M."/>
            <person name="Blaxter M."/>
            <person name="Arakawa K."/>
        </authorList>
    </citation>
    <scope>NUCLEOTIDE SEQUENCE [LARGE SCALE GENOMIC DNA]</scope>
    <source>
        <strain evidence="4">Z151</strain>
    </source>
</reference>
<dbReference type="Pfam" id="PF03357">
    <property type="entry name" value="Snf7"/>
    <property type="match status" value="1"/>
</dbReference>
<dbReference type="Gene3D" id="1.10.287.1060">
    <property type="entry name" value="ESAT-6-like"/>
    <property type="match status" value="1"/>
</dbReference>
<organism evidence="3 4">
    <name type="scientific">Hypsibius exemplaris</name>
    <name type="common">Freshwater tardigrade</name>
    <dbReference type="NCBI Taxonomy" id="2072580"/>
    <lineage>
        <taxon>Eukaryota</taxon>
        <taxon>Metazoa</taxon>
        <taxon>Ecdysozoa</taxon>
        <taxon>Tardigrada</taxon>
        <taxon>Eutardigrada</taxon>
        <taxon>Parachela</taxon>
        <taxon>Hypsibioidea</taxon>
        <taxon>Hypsibiidae</taxon>
        <taxon>Hypsibius</taxon>
    </lineage>
</organism>
<protein>
    <submittedName>
        <fullName evidence="3">Charged multivesicular body protein 7</fullName>
    </submittedName>
</protein>
<gene>
    <name evidence="3" type="ORF">BV898_12317</name>
</gene>
<evidence type="ECO:0000256" key="1">
    <source>
        <dbReference type="ARBA" id="ARBA00006190"/>
    </source>
</evidence>
<evidence type="ECO:0000256" key="2">
    <source>
        <dbReference type="SAM" id="MobiDB-lite"/>
    </source>
</evidence>
<name>A0A1W0WE18_HYPEX</name>
<feature type="region of interest" description="Disordered" evidence="2">
    <location>
        <begin position="426"/>
        <end position="460"/>
    </location>
</feature>
<dbReference type="Pfam" id="PF25880">
    <property type="entry name" value="WHD_CHMP7_1st"/>
    <property type="match status" value="1"/>
</dbReference>
<dbReference type="GO" id="GO:0000815">
    <property type="term" value="C:ESCRT III complex"/>
    <property type="evidence" value="ECO:0007669"/>
    <property type="project" value="TreeGrafter"/>
</dbReference>
<comment type="similarity">
    <text evidence="1">Belongs to the SNF7 family.</text>
</comment>
<dbReference type="Gene3D" id="6.10.250.1710">
    <property type="match status" value="1"/>
</dbReference>
<dbReference type="Proteomes" id="UP000192578">
    <property type="component" value="Unassembled WGS sequence"/>
</dbReference>
<dbReference type="GO" id="GO:0006900">
    <property type="term" value="P:vesicle budding from membrane"/>
    <property type="evidence" value="ECO:0007669"/>
    <property type="project" value="TreeGrafter"/>
</dbReference>
<dbReference type="GO" id="GO:0032511">
    <property type="term" value="P:late endosome to vacuole transport via multivesicular body sorting pathway"/>
    <property type="evidence" value="ECO:0007669"/>
    <property type="project" value="TreeGrafter"/>
</dbReference>
<dbReference type="GO" id="GO:0005771">
    <property type="term" value="C:multivesicular body"/>
    <property type="evidence" value="ECO:0007669"/>
    <property type="project" value="TreeGrafter"/>
</dbReference>
<feature type="compositionally biased region" description="Polar residues" evidence="2">
    <location>
        <begin position="1"/>
        <end position="18"/>
    </location>
</feature>
<dbReference type="EMBL" id="MTYJ01000123">
    <property type="protein sequence ID" value="OQV13465.1"/>
    <property type="molecule type" value="Genomic_DNA"/>
</dbReference>
<accession>A0A1W0WE18</accession>
<dbReference type="PANTHER" id="PTHR22761">
    <property type="entry name" value="CHARGED MULTIVESICULAR BODY PROTEIN"/>
    <property type="match status" value="1"/>
</dbReference>
<comment type="caution">
    <text evidence="3">The sequence shown here is derived from an EMBL/GenBank/DDBJ whole genome shotgun (WGS) entry which is preliminary data.</text>
</comment>
<dbReference type="InterPro" id="IPR005024">
    <property type="entry name" value="Snf7_fam"/>
</dbReference>
<sequence>MSGMKFNQINVKMQNSQLSEDEMDEPSATGKSGARASYLPAAWEDDTRMNALFTEFRARNANTAGYDNKMKFWVDVIDACVVGEDMVTFSAAELREKLQRKGKKPHCIPAVLEEMHRSKKFITMDQFFAASQESWVAWGFDSLVKKPFSFTTGLLFGSSSLDGDKTRYISLDLVKAKAADVVDRAQSGILPSSALDLATFNELFGDIVSGPALPVVLKHLQRTQQAVVTDLDNQEHATIKFLQRGSASSPRHKVDAKISEADRGVIAVRRSLKKMEDEAAAMHTKVEELDAEVRSLVRAGKKPVAIRVLKKKKLLEKALAQKDVVITNLGNMLFKLENSESDTKVFETYKAGLSALKKTQQDTSLEKIESIVDDIQEAVDIQNEIDEALRSPLRGSGDDVDEDELDRELKDLLEDDATGNLIAELESLKVADNEPIPAKPVTPAPAKRDSSQRGKTGFTQ</sequence>
<dbReference type="AlphaFoldDB" id="A0A1W0WE18"/>